<dbReference type="Gene3D" id="2.60.40.10">
    <property type="entry name" value="Immunoglobulins"/>
    <property type="match status" value="1"/>
</dbReference>
<protein>
    <recommendedName>
        <fullName evidence="3">Ig-like domain-containing protein</fullName>
    </recommendedName>
</protein>
<dbReference type="OrthoDB" id="10526525at2759"/>
<dbReference type="CDD" id="cd00096">
    <property type="entry name" value="Ig"/>
    <property type="match status" value="1"/>
</dbReference>
<evidence type="ECO:0000313" key="5">
    <source>
        <dbReference type="Proteomes" id="UP000507470"/>
    </source>
</evidence>
<keyword evidence="5" id="KW-1185">Reference proteome</keyword>
<dbReference type="InterPro" id="IPR036179">
    <property type="entry name" value="Ig-like_dom_sf"/>
</dbReference>
<accession>A0A6J8CA87</accession>
<evidence type="ECO:0000256" key="1">
    <source>
        <dbReference type="ARBA" id="ARBA00023157"/>
    </source>
</evidence>
<keyword evidence="2" id="KW-0732">Signal</keyword>
<dbReference type="InterPro" id="IPR013783">
    <property type="entry name" value="Ig-like_fold"/>
</dbReference>
<dbReference type="Proteomes" id="UP000507470">
    <property type="component" value="Unassembled WGS sequence"/>
</dbReference>
<feature type="chain" id="PRO_5026955800" description="Ig-like domain-containing protein" evidence="2">
    <location>
        <begin position="22"/>
        <end position="407"/>
    </location>
</feature>
<keyword evidence="1" id="KW-1015">Disulfide bond</keyword>
<feature type="domain" description="Ig-like" evidence="3">
    <location>
        <begin position="143"/>
        <end position="241"/>
    </location>
</feature>
<feature type="signal peptide" evidence="2">
    <location>
        <begin position="1"/>
        <end position="21"/>
    </location>
</feature>
<organism evidence="4 5">
    <name type="scientific">Mytilus coruscus</name>
    <name type="common">Sea mussel</name>
    <dbReference type="NCBI Taxonomy" id="42192"/>
    <lineage>
        <taxon>Eukaryota</taxon>
        <taxon>Metazoa</taxon>
        <taxon>Spiralia</taxon>
        <taxon>Lophotrochozoa</taxon>
        <taxon>Mollusca</taxon>
        <taxon>Bivalvia</taxon>
        <taxon>Autobranchia</taxon>
        <taxon>Pteriomorphia</taxon>
        <taxon>Mytilida</taxon>
        <taxon>Mytiloidea</taxon>
        <taxon>Mytilidae</taxon>
        <taxon>Mytilinae</taxon>
        <taxon>Mytilus</taxon>
    </lineage>
</organism>
<name>A0A6J8CA87_MYTCO</name>
<dbReference type="EMBL" id="CACVKT020004886">
    <property type="protein sequence ID" value="CAC5391989.1"/>
    <property type="molecule type" value="Genomic_DNA"/>
</dbReference>
<dbReference type="Pfam" id="PF08205">
    <property type="entry name" value="C2-set_2"/>
    <property type="match status" value="1"/>
</dbReference>
<reference evidence="4 5" key="1">
    <citation type="submission" date="2020-06" db="EMBL/GenBank/DDBJ databases">
        <authorList>
            <person name="Li R."/>
            <person name="Bekaert M."/>
        </authorList>
    </citation>
    <scope>NUCLEOTIDE SEQUENCE [LARGE SCALE GENOMIC DNA]</scope>
    <source>
        <strain evidence="5">wild</strain>
    </source>
</reference>
<dbReference type="AlphaFoldDB" id="A0A6J8CA87"/>
<evidence type="ECO:0000256" key="2">
    <source>
        <dbReference type="SAM" id="SignalP"/>
    </source>
</evidence>
<evidence type="ECO:0000313" key="4">
    <source>
        <dbReference type="EMBL" id="CAC5391989.1"/>
    </source>
</evidence>
<evidence type="ECO:0000259" key="3">
    <source>
        <dbReference type="PROSITE" id="PS50835"/>
    </source>
</evidence>
<dbReference type="SUPFAM" id="SSF48726">
    <property type="entry name" value="Immunoglobulin"/>
    <property type="match status" value="1"/>
</dbReference>
<dbReference type="PROSITE" id="PS50835">
    <property type="entry name" value="IG_LIKE"/>
    <property type="match status" value="1"/>
</dbReference>
<gene>
    <name evidence="4" type="ORF">MCOR_26956</name>
</gene>
<dbReference type="InterPro" id="IPR013162">
    <property type="entry name" value="CD80_C2-set"/>
</dbReference>
<proteinExistence type="predicted"/>
<dbReference type="InterPro" id="IPR007110">
    <property type="entry name" value="Ig-like_dom"/>
</dbReference>
<sequence>MSAKKIMVVISVLSSSTIAQAQNVSIFPKTPAFVDVNHELTFMCKSSAHEEWRNTLFFDETEDDGLSSVGLFYQNTNGTCIQSIISEKYQAACDIAKGEFNLTIRKIDRQYHDKMISCTTQFGNGTIEYISVTKTAKIYVKVPVSDINISETEIETDVSFNFTIRCSVISRPAATVKWIRFNADGLQDDITSFSQVSSNHSIAGETVSSVLTIKFSKFDNDGHLQCEANNSFSFRQSQDIPLHIYCNRLRSQIQYNTNALDTSIRLHKTPIVLSDSKARYLRDEVIRGIERDIVWWFEGGATVEKQFGFLQKNLEIELHRHPRIVLYLWLGTCNLTVKDGGLIQLKSSDNSSRSANELITKFREIYDFVRCFPTVELVLLELPPYSIFETTNIKVVKILNIKKMTKS</sequence>